<evidence type="ECO:0000313" key="8">
    <source>
        <dbReference type="EMBL" id="GAA2117116.1"/>
    </source>
</evidence>
<accession>A0ABP5JL68</accession>
<dbReference type="PANTHER" id="PTHR40277:SF1">
    <property type="entry name" value="BLL5419 PROTEIN"/>
    <property type="match status" value="1"/>
</dbReference>
<keyword evidence="3 7" id="KW-0812">Transmembrane</keyword>
<evidence type="ECO:0000256" key="6">
    <source>
        <dbReference type="SAM" id="MobiDB-lite"/>
    </source>
</evidence>
<reference evidence="9" key="1">
    <citation type="journal article" date="2019" name="Int. J. Syst. Evol. Microbiol.">
        <title>The Global Catalogue of Microorganisms (GCM) 10K type strain sequencing project: providing services to taxonomists for standard genome sequencing and annotation.</title>
        <authorList>
            <consortium name="The Broad Institute Genomics Platform"/>
            <consortium name="The Broad Institute Genome Sequencing Center for Infectious Disease"/>
            <person name="Wu L."/>
            <person name="Ma J."/>
        </authorList>
    </citation>
    <scope>NUCLEOTIDE SEQUENCE [LARGE SCALE GENOMIC DNA]</scope>
    <source>
        <strain evidence="9">JCM 15914</strain>
    </source>
</reference>
<name>A0ABP5JL68_9MICC</name>
<feature type="transmembrane region" description="Helical" evidence="7">
    <location>
        <begin position="259"/>
        <end position="282"/>
    </location>
</feature>
<evidence type="ECO:0000256" key="3">
    <source>
        <dbReference type="ARBA" id="ARBA00022692"/>
    </source>
</evidence>
<dbReference type="EMBL" id="BAAAQA010000015">
    <property type="protein sequence ID" value="GAA2117116.1"/>
    <property type="molecule type" value="Genomic_DNA"/>
</dbReference>
<feature type="transmembrane region" description="Helical" evidence="7">
    <location>
        <begin position="160"/>
        <end position="182"/>
    </location>
</feature>
<protein>
    <submittedName>
        <fullName evidence="8">Lysylphosphatidylglycerol synthase transmembrane domain-containing protein</fullName>
    </submittedName>
</protein>
<keyword evidence="4 7" id="KW-1133">Transmembrane helix</keyword>
<comment type="subcellular location">
    <subcellularLocation>
        <location evidence="1">Cell membrane</location>
        <topology evidence="1">Multi-pass membrane protein</topology>
    </subcellularLocation>
</comment>
<comment type="caution">
    <text evidence="8">The sequence shown here is derived from an EMBL/GenBank/DDBJ whole genome shotgun (WGS) entry which is preliminary data.</text>
</comment>
<feature type="region of interest" description="Disordered" evidence="6">
    <location>
        <begin position="290"/>
        <end position="314"/>
    </location>
</feature>
<dbReference type="InterPro" id="IPR022791">
    <property type="entry name" value="L-PG_synthase/AglD"/>
</dbReference>
<feature type="transmembrane region" description="Helical" evidence="7">
    <location>
        <begin position="125"/>
        <end position="148"/>
    </location>
</feature>
<dbReference type="Proteomes" id="UP001500166">
    <property type="component" value="Unassembled WGS sequence"/>
</dbReference>
<proteinExistence type="predicted"/>
<evidence type="ECO:0000256" key="2">
    <source>
        <dbReference type="ARBA" id="ARBA00022475"/>
    </source>
</evidence>
<evidence type="ECO:0000256" key="7">
    <source>
        <dbReference type="SAM" id="Phobius"/>
    </source>
</evidence>
<feature type="transmembrane region" description="Helical" evidence="7">
    <location>
        <begin position="45"/>
        <end position="64"/>
    </location>
</feature>
<dbReference type="PANTHER" id="PTHR40277">
    <property type="entry name" value="BLL5419 PROTEIN"/>
    <property type="match status" value="1"/>
</dbReference>
<keyword evidence="2" id="KW-1003">Cell membrane</keyword>
<gene>
    <name evidence="8" type="ORF">GCM10009824_16380</name>
</gene>
<evidence type="ECO:0000256" key="1">
    <source>
        <dbReference type="ARBA" id="ARBA00004651"/>
    </source>
</evidence>
<evidence type="ECO:0000313" key="9">
    <source>
        <dbReference type="Proteomes" id="UP001500166"/>
    </source>
</evidence>
<keyword evidence="9" id="KW-1185">Reference proteome</keyword>
<evidence type="ECO:0000256" key="5">
    <source>
        <dbReference type="ARBA" id="ARBA00023136"/>
    </source>
</evidence>
<evidence type="ECO:0000256" key="4">
    <source>
        <dbReference type="ARBA" id="ARBA00022989"/>
    </source>
</evidence>
<feature type="transmembrane region" description="Helical" evidence="7">
    <location>
        <begin position="188"/>
        <end position="208"/>
    </location>
</feature>
<sequence>MPATTADPVKKLWLRRTAMVAATLVLLWLTARVVGLQALVAGGQVLTPLTVFAALLAGLIVALTQAIRWKILAAEQRIDLSFRRAWGDCYASAFGNMILPGGLGGDAARVAVYRHRGRQHWWSPLLAVGAERLSATACLFIATALVLGVSAERGEAQWPVVIVAAVAAVVFLAAAIVCLRELPAPRQVIVWGTSALSVLTLIALFLLAMAQLSGPLHAPVATVGLASMSLPVGVGGWGVREFSVGALAPAMGVPAEQAVTAATGYGLLAVVSTLPGAAVLTWGARRRAVQQGSTKAEAERDQNAQTPVDEERQA</sequence>
<keyword evidence="5 7" id="KW-0472">Membrane</keyword>
<organism evidence="8 9">
    <name type="scientific">Kocuria atrinae</name>
    <dbReference type="NCBI Taxonomy" id="592377"/>
    <lineage>
        <taxon>Bacteria</taxon>
        <taxon>Bacillati</taxon>
        <taxon>Actinomycetota</taxon>
        <taxon>Actinomycetes</taxon>
        <taxon>Micrococcales</taxon>
        <taxon>Micrococcaceae</taxon>
        <taxon>Kocuria</taxon>
    </lineage>
</organism>
<dbReference type="RefSeq" id="WP_344224506.1">
    <property type="nucleotide sequence ID" value="NZ_BAAAQA010000015.1"/>
</dbReference>
<dbReference type="Pfam" id="PF03706">
    <property type="entry name" value="LPG_synthase_TM"/>
    <property type="match status" value="1"/>
</dbReference>